<reference evidence="2 3" key="1">
    <citation type="journal article" date="2015" name="Stand. Genomic Sci.">
        <title>Genomic Encyclopedia of Bacterial and Archaeal Type Strains, Phase III: the genomes of soil and plant-associated and newly described type strains.</title>
        <authorList>
            <person name="Whitman W.B."/>
            <person name="Woyke T."/>
            <person name="Klenk H.P."/>
            <person name="Zhou Y."/>
            <person name="Lilburn T.G."/>
            <person name="Beck B.J."/>
            <person name="De Vos P."/>
            <person name="Vandamme P."/>
            <person name="Eisen J.A."/>
            <person name="Garrity G."/>
            <person name="Hugenholtz P."/>
            <person name="Kyrpides N.C."/>
        </authorList>
    </citation>
    <scope>NUCLEOTIDE SEQUENCE [LARGE SCALE GENOMIC DNA]</scope>
    <source>
        <strain evidence="2 3">CGMCC 1.10115</strain>
    </source>
</reference>
<dbReference type="Proteomes" id="UP000318667">
    <property type="component" value="Unassembled WGS sequence"/>
</dbReference>
<keyword evidence="1" id="KW-1133">Transmembrane helix</keyword>
<feature type="transmembrane region" description="Helical" evidence="1">
    <location>
        <begin position="66"/>
        <end position="91"/>
    </location>
</feature>
<name>A0A562JR27_9BACI</name>
<keyword evidence="1" id="KW-0472">Membrane</keyword>
<dbReference type="EMBL" id="VLKI01000008">
    <property type="protein sequence ID" value="TWH85637.1"/>
    <property type="molecule type" value="Genomic_DNA"/>
</dbReference>
<evidence type="ECO:0000256" key="1">
    <source>
        <dbReference type="SAM" id="Phobius"/>
    </source>
</evidence>
<accession>A0A562JR27</accession>
<evidence type="ECO:0000313" key="2">
    <source>
        <dbReference type="EMBL" id="TWH85637.1"/>
    </source>
</evidence>
<gene>
    <name evidence="2" type="ORF">IQ19_03060</name>
</gene>
<organism evidence="2 3">
    <name type="scientific">Cytobacillus oceanisediminis</name>
    <dbReference type="NCBI Taxonomy" id="665099"/>
    <lineage>
        <taxon>Bacteria</taxon>
        <taxon>Bacillati</taxon>
        <taxon>Bacillota</taxon>
        <taxon>Bacilli</taxon>
        <taxon>Bacillales</taxon>
        <taxon>Bacillaceae</taxon>
        <taxon>Cytobacillus</taxon>
    </lineage>
</organism>
<sequence length="147" mass="16580">MIEEYTGIDKVPVTCGFLSLCAALLVGSGFYFLLRGFDLCVCGTASFVRGFLLVTRRVSGWAQIQLVLRASSTFLRAELLLLCAGFFWLRARVNLLYARLPPFFRINSTIYLSISFFILPLTPDTKLKNGPPSRDRFLIVNPLDYII</sequence>
<feature type="transmembrane region" description="Helical" evidence="1">
    <location>
        <begin position="12"/>
        <end position="30"/>
    </location>
</feature>
<comment type="caution">
    <text evidence="2">The sequence shown here is derived from an EMBL/GenBank/DDBJ whole genome shotgun (WGS) entry which is preliminary data.</text>
</comment>
<keyword evidence="1" id="KW-0812">Transmembrane</keyword>
<protein>
    <submittedName>
        <fullName evidence="2">Uncharacterized protein</fullName>
    </submittedName>
</protein>
<dbReference type="AlphaFoldDB" id="A0A562JR27"/>
<keyword evidence="3" id="KW-1185">Reference proteome</keyword>
<evidence type="ECO:0000313" key="3">
    <source>
        <dbReference type="Proteomes" id="UP000318667"/>
    </source>
</evidence>
<proteinExistence type="predicted"/>
<feature type="transmembrane region" description="Helical" evidence="1">
    <location>
        <begin position="103"/>
        <end position="121"/>
    </location>
</feature>